<name>A0A9D1FXF7_9BACT</name>
<dbReference type="GO" id="GO:0008705">
    <property type="term" value="F:methionine synthase activity"/>
    <property type="evidence" value="ECO:0007669"/>
    <property type="project" value="TreeGrafter"/>
</dbReference>
<organism evidence="5 6">
    <name type="scientific">Candidatus Scatenecus faecavium</name>
    <dbReference type="NCBI Taxonomy" id="2840915"/>
    <lineage>
        <taxon>Bacteria</taxon>
        <taxon>Candidatus Scatenecus</taxon>
    </lineage>
</organism>
<protein>
    <submittedName>
        <fullName evidence="5">Dihydropteroate synthase</fullName>
        <ecNumber evidence="5">2.5.1.15</ecNumber>
    </submittedName>
</protein>
<dbReference type="Proteomes" id="UP000824139">
    <property type="component" value="Unassembled WGS sequence"/>
</dbReference>
<sequence length="256" mass="28539">MILIGENLHVISKNVREALQNRDEIFVKNLLNLQKKMDYADLNIGPARGDLEGIFSWLCPLVEENSSLKISLDTTNFEEMKNAFSFIKNKENIFLNSTSNDMPQLDLMCGLVLEHDCRLVALTMSKETGIPKTSDGRLEIAFDIYEKCMENGMASDKIYFDPLVIPLTADQSQGLEALNTLKMIKESFDPPVKTVIGLSNISNGAPAELRPLINRVFAVLAYGAGLDAVIMDAADDELYRILKMLSSKKAEKDVDN</sequence>
<comment type="similarity">
    <text evidence="1">Belongs to the vitamin-B12 dependent methionine synthase family.</text>
</comment>
<accession>A0A9D1FXF7</accession>
<dbReference type="PANTHER" id="PTHR45833">
    <property type="entry name" value="METHIONINE SYNTHASE"/>
    <property type="match status" value="1"/>
</dbReference>
<dbReference type="InterPro" id="IPR050554">
    <property type="entry name" value="Met_Synthase/Corrinoid"/>
</dbReference>
<comment type="caution">
    <text evidence="5">The sequence shown here is derived from an EMBL/GenBank/DDBJ whole genome shotgun (WGS) entry which is preliminary data.</text>
</comment>
<dbReference type="PANTHER" id="PTHR45833:SF2">
    <property type="entry name" value="BIFUNCTIONAL HOMOCYSTEINE S-METHYLTRANSFERASE_5,10-METHYLENETETRAHYDROFOLATE REDUCTASE"/>
    <property type="match status" value="1"/>
</dbReference>
<feature type="domain" description="Pterin-binding" evidence="4">
    <location>
        <begin position="1"/>
        <end position="256"/>
    </location>
</feature>
<dbReference type="PROSITE" id="PS50972">
    <property type="entry name" value="PTERIN_BINDING"/>
    <property type="match status" value="1"/>
</dbReference>
<dbReference type="SUPFAM" id="SSF51717">
    <property type="entry name" value="Dihydropteroate synthetase-like"/>
    <property type="match status" value="1"/>
</dbReference>
<gene>
    <name evidence="5" type="ORF">IAD41_08970</name>
</gene>
<feature type="non-terminal residue" evidence="5">
    <location>
        <position position="256"/>
    </location>
</feature>
<evidence type="ECO:0000313" key="5">
    <source>
        <dbReference type="EMBL" id="HIS83718.1"/>
    </source>
</evidence>
<evidence type="ECO:0000256" key="2">
    <source>
        <dbReference type="ARBA" id="ARBA00022603"/>
    </source>
</evidence>
<dbReference type="Gene3D" id="3.20.20.20">
    <property type="entry name" value="Dihydropteroate synthase-like"/>
    <property type="match status" value="1"/>
</dbReference>
<dbReference type="GO" id="GO:0005829">
    <property type="term" value="C:cytosol"/>
    <property type="evidence" value="ECO:0007669"/>
    <property type="project" value="TreeGrafter"/>
</dbReference>
<reference evidence="5" key="2">
    <citation type="journal article" date="2021" name="PeerJ">
        <title>Extensive microbial diversity within the chicken gut microbiome revealed by metagenomics and culture.</title>
        <authorList>
            <person name="Gilroy R."/>
            <person name="Ravi A."/>
            <person name="Getino M."/>
            <person name="Pursley I."/>
            <person name="Horton D.L."/>
            <person name="Alikhan N.F."/>
            <person name="Baker D."/>
            <person name="Gharbi K."/>
            <person name="Hall N."/>
            <person name="Watson M."/>
            <person name="Adriaenssens E.M."/>
            <person name="Foster-Nyarko E."/>
            <person name="Jarju S."/>
            <person name="Secka A."/>
            <person name="Antonio M."/>
            <person name="Oren A."/>
            <person name="Chaudhuri R.R."/>
            <person name="La Ragione R."/>
            <person name="Hildebrand F."/>
            <person name="Pallen M.J."/>
        </authorList>
    </citation>
    <scope>NUCLEOTIDE SEQUENCE</scope>
    <source>
        <strain evidence="5">CHK152-2994</strain>
    </source>
</reference>
<dbReference type="GO" id="GO:0042558">
    <property type="term" value="P:pteridine-containing compound metabolic process"/>
    <property type="evidence" value="ECO:0007669"/>
    <property type="project" value="InterPro"/>
</dbReference>
<dbReference type="EMBL" id="DVJO01000192">
    <property type="protein sequence ID" value="HIS83718.1"/>
    <property type="molecule type" value="Genomic_DNA"/>
</dbReference>
<dbReference type="EC" id="2.5.1.15" evidence="5"/>
<evidence type="ECO:0000313" key="6">
    <source>
        <dbReference type="Proteomes" id="UP000824139"/>
    </source>
</evidence>
<keyword evidence="2" id="KW-0489">Methyltransferase</keyword>
<reference evidence="5" key="1">
    <citation type="submission" date="2020-10" db="EMBL/GenBank/DDBJ databases">
        <authorList>
            <person name="Gilroy R."/>
        </authorList>
    </citation>
    <scope>NUCLEOTIDE SEQUENCE</scope>
    <source>
        <strain evidence="5">CHK152-2994</strain>
    </source>
</reference>
<keyword evidence="3 5" id="KW-0808">Transferase</keyword>
<evidence type="ECO:0000256" key="3">
    <source>
        <dbReference type="ARBA" id="ARBA00022679"/>
    </source>
</evidence>
<dbReference type="GO" id="GO:0032259">
    <property type="term" value="P:methylation"/>
    <property type="evidence" value="ECO:0007669"/>
    <property type="project" value="UniProtKB-KW"/>
</dbReference>
<evidence type="ECO:0000259" key="4">
    <source>
        <dbReference type="PROSITE" id="PS50972"/>
    </source>
</evidence>
<proteinExistence type="inferred from homology"/>
<dbReference type="InterPro" id="IPR011005">
    <property type="entry name" value="Dihydropteroate_synth-like_sf"/>
</dbReference>
<evidence type="ECO:0000256" key="1">
    <source>
        <dbReference type="ARBA" id="ARBA00010398"/>
    </source>
</evidence>
<dbReference type="InterPro" id="IPR000489">
    <property type="entry name" value="Pterin-binding_dom"/>
</dbReference>
<dbReference type="AlphaFoldDB" id="A0A9D1FXF7"/>
<dbReference type="GO" id="GO:0004156">
    <property type="term" value="F:dihydropteroate synthase activity"/>
    <property type="evidence" value="ECO:0007669"/>
    <property type="project" value="UniProtKB-EC"/>
</dbReference>
<dbReference type="Pfam" id="PF00809">
    <property type="entry name" value="Pterin_bind"/>
    <property type="match status" value="1"/>
</dbReference>